<comment type="caution">
    <text evidence="4">The sequence shown here is derived from an EMBL/GenBank/DDBJ whole genome shotgun (WGS) entry which is preliminary data.</text>
</comment>
<dbReference type="InterPro" id="IPR002656">
    <property type="entry name" value="Acyl_transf_3_dom"/>
</dbReference>
<feature type="transmembrane region" description="Helical" evidence="2">
    <location>
        <begin position="58"/>
        <end position="77"/>
    </location>
</feature>
<feature type="compositionally biased region" description="Basic and acidic residues" evidence="1">
    <location>
        <begin position="1"/>
        <end position="10"/>
    </location>
</feature>
<feature type="transmembrane region" description="Helical" evidence="2">
    <location>
        <begin position="199"/>
        <end position="217"/>
    </location>
</feature>
<dbReference type="PANTHER" id="PTHR23028">
    <property type="entry name" value="ACETYLTRANSFERASE"/>
    <property type="match status" value="1"/>
</dbReference>
<feature type="transmembrane region" description="Helical" evidence="2">
    <location>
        <begin position="379"/>
        <end position="397"/>
    </location>
</feature>
<evidence type="ECO:0000256" key="1">
    <source>
        <dbReference type="SAM" id="MobiDB-lite"/>
    </source>
</evidence>
<dbReference type="Pfam" id="PF01757">
    <property type="entry name" value="Acyl_transf_3"/>
    <property type="match status" value="1"/>
</dbReference>
<sequence>MPQASHDFERTVSGVATSTHPKPFSYPSIAPRPTEADKRLHSKDGLTMGRTQKLDALTGLRFFAAATIVVHHVRGTLGVPAEFFANSDFSQGVSIFFVLSGFILIFANRELKSWAETGAFYVKRIARIWPSHFVVLMAALAIGFPIVQGPFLANLALIQAWNPVGDYFFSYNAVSWSISTELGFYLAFPLLLYRFERTWFWKLPLTLIIALSMPAYASWIDAPFYGAGVTGPVVQGFVMTSPLARLFEFTLGMSAGHLWVKHLSGRHIPSLVAWIAEPLAAALLFYDVTIFLPRILQMLPETSAFSFWAIMAAVPAIPSALAIIVLASGKGPISWLLSRRPIVYLGEISFAIYLTHQLIQTWFRQHEASFAGLPEGALIALYVCTVAACSVALYHVVERPCQRAAKAAIGYSRRIPRTAAADAPTA</sequence>
<dbReference type="InterPro" id="IPR050879">
    <property type="entry name" value="Acyltransferase_3"/>
</dbReference>
<feature type="compositionally biased region" description="Basic and acidic residues" evidence="1">
    <location>
        <begin position="34"/>
        <end position="43"/>
    </location>
</feature>
<feature type="transmembrane region" description="Helical" evidence="2">
    <location>
        <begin position="128"/>
        <end position="147"/>
    </location>
</feature>
<keyword evidence="4" id="KW-0012">Acyltransferase</keyword>
<proteinExistence type="predicted"/>
<keyword evidence="2" id="KW-1133">Transmembrane helix</keyword>
<accession>A0A916XZT0</accession>
<keyword evidence="4" id="KW-0808">Transferase</keyword>
<dbReference type="Proteomes" id="UP000613160">
    <property type="component" value="Unassembled WGS sequence"/>
</dbReference>
<evidence type="ECO:0000313" key="5">
    <source>
        <dbReference type="Proteomes" id="UP000613160"/>
    </source>
</evidence>
<dbReference type="AlphaFoldDB" id="A0A916XZT0"/>
<dbReference type="GO" id="GO:0000271">
    <property type="term" value="P:polysaccharide biosynthetic process"/>
    <property type="evidence" value="ECO:0007669"/>
    <property type="project" value="TreeGrafter"/>
</dbReference>
<reference evidence="4" key="1">
    <citation type="journal article" date="2014" name="Int. J. Syst. Evol. Microbiol.">
        <title>Complete genome sequence of Corynebacterium casei LMG S-19264T (=DSM 44701T), isolated from a smear-ripened cheese.</title>
        <authorList>
            <consortium name="US DOE Joint Genome Institute (JGI-PGF)"/>
            <person name="Walter F."/>
            <person name="Albersmeier A."/>
            <person name="Kalinowski J."/>
            <person name="Ruckert C."/>
        </authorList>
    </citation>
    <scope>NUCLEOTIDE SEQUENCE</scope>
    <source>
        <strain evidence="4">CGMCC 1.15493</strain>
    </source>
</reference>
<feature type="domain" description="Acyltransferase 3" evidence="3">
    <location>
        <begin position="56"/>
        <end position="394"/>
    </location>
</feature>
<evidence type="ECO:0000256" key="2">
    <source>
        <dbReference type="SAM" id="Phobius"/>
    </source>
</evidence>
<dbReference type="GO" id="GO:0016747">
    <property type="term" value="F:acyltransferase activity, transferring groups other than amino-acyl groups"/>
    <property type="evidence" value="ECO:0007669"/>
    <property type="project" value="InterPro"/>
</dbReference>
<dbReference type="GO" id="GO:0016020">
    <property type="term" value="C:membrane"/>
    <property type="evidence" value="ECO:0007669"/>
    <property type="project" value="TreeGrafter"/>
</dbReference>
<evidence type="ECO:0000313" key="4">
    <source>
        <dbReference type="EMBL" id="GGD24447.1"/>
    </source>
</evidence>
<dbReference type="PANTHER" id="PTHR23028:SF53">
    <property type="entry name" value="ACYL_TRANSF_3 DOMAIN-CONTAINING PROTEIN"/>
    <property type="match status" value="1"/>
</dbReference>
<feature type="region of interest" description="Disordered" evidence="1">
    <location>
        <begin position="1"/>
        <end position="43"/>
    </location>
</feature>
<feature type="transmembrane region" description="Helical" evidence="2">
    <location>
        <begin position="167"/>
        <end position="192"/>
    </location>
</feature>
<name>A0A916XZT0_9HYPH</name>
<keyword evidence="2" id="KW-0472">Membrane</keyword>
<feature type="transmembrane region" description="Helical" evidence="2">
    <location>
        <begin position="341"/>
        <end position="359"/>
    </location>
</feature>
<evidence type="ECO:0000259" key="3">
    <source>
        <dbReference type="Pfam" id="PF01757"/>
    </source>
</evidence>
<feature type="transmembrane region" description="Helical" evidence="2">
    <location>
        <begin position="89"/>
        <end position="107"/>
    </location>
</feature>
<keyword evidence="5" id="KW-1185">Reference proteome</keyword>
<organism evidence="4 5">
    <name type="scientific">Aureimonas glaciei</name>
    <dbReference type="NCBI Taxonomy" id="1776957"/>
    <lineage>
        <taxon>Bacteria</taxon>
        <taxon>Pseudomonadati</taxon>
        <taxon>Pseudomonadota</taxon>
        <taxon>Alphaproteobacteria</taxon>
        <taxon>Hyphomicrobiales</taxon>
        <taxon>Aurantimonadaceae</taxon>
        <taxon>Aureimonas</taxon>
    </lineage>
</organism>
<keyword evidence="2" id="KW-0812">Transmembrane</keyword>
<feature type="transmembrane region" description="Helical" evidence="2">
    <location>
        <begin position="271"/>
        <end position="293"/>
    </location>
</feature>
<reference evidence="4" key="2">
    <citation type="submission" date="2020-09" db="EMBL/GenBank/DDBJ databases">
        <authorList>
            <person name="Sun Q."/>
            <person name="Zhou Y."/>
        </authorList>
    </citation>
    <scope>NUCLEOTIDE SEQUENCE</scope>
    <source>
        <strain evidence="4">CGMCC 1.15493</strain>
    </source>
</reference>
<gene>
    <name evidence="4" type="ORF">GCM10011335_29190</name>
</gene>
<dbReference type="EMBL" id="BMJJ01000007">
    <property type="protein sequence ID" value="GGD24447.1"/>
    <property type="molecule type" value="Genomic_DNA"/>
</dbReference>
<protein>
    <submittedName>
        <fullName evidence="4">Acyltransferase</fullName>
    </submittedName>
</protein>
<feature type="transmembrane region" description="Helical" evidence="2">
    <location>
        <begin position="305"/>
        <end position="329"/>
    </location>
</feature>